<name>A0A0G0M2Y9_9BACT</name>
<sequence length="86" mass="10213">MALTDKDLNAIKDLMKITIDEELEEKLNEKLKHFPSKEDFFSKMDEIMTELKTMREEQIVLTSKVYDDLEPRMEKVEKKVQIHPTA</sequence>
<dbReference type="EMBL" id="LBWA01000002">
    <property type="protein sequence ID" value="KKQ98568.1"/>
    <property type="molecule type" value="Genomic_DNA"/>
</dbReference>
<organism evidence="1 2">
    <name type="scientific">Candidatus Woesebacteria bacterium GW2011_GWA1_39_12</name>
    <dbReference type="NCBI Taxonomy" id="1618549"/>
    <lineage>
        <taxon>Bacteria</taxon>
        <taxon>Candidatus Woeseibacteriota</taxon>
    </lineage>
</organism>
<dbReference type="Proteomes" id="UP000034325">
    <property type="component" value="Unassembled WGS sequence"/>
</dbReference>
<comment type="caution">
    <text evidence="1">The sequence shown here is derived from an EMBL/GenBank/DDBJ whole genome shotgun (WGS) entry which is preliminary data.</text>
</comment>
<evidence type="ECO:0000313" key="1">
    <source>
        <dbReference type="EMBL" id="KKQ98568.1"/>
    </source>
</evidence>
<gene>
    <name evidence="1" type="ORF">UT23_C0002G0068</name>
</gene>
<accession>A0A0G0M2Y9</accession>
<dbReference type="AlphaFoldDB" id="A0A0G0M2Y9"/>
<proteinExistence type="predicted"/>
<protein>
    <submittedName>
        <fullName evidence="1">Uncharacterized protein</fullName>
    </submittedName>
</protein>
<evidence type="ECO:0000313" key="2">
    <source>
        <dbReference type="Proteomes" id="UP000034325"/>
    </source>
</evidence>
<reference evidence="1 2" key="1">
    <citation type="journal article" date="2015" name="Nature">
        <title>rRNA introns, odd ribosomes, and small enigmatic genomes across a large radiation of phyla.</title>
        <authorList>
            <person name="Brown C.T."/>
            <person name="Hug L.A."/>
            <person name="Thomas B.C."/>
            <person name="Sharon I."/>
            <person name="Castelle C.J."/>
            <person name="Singh A."/>
            <person name="Wilkins M.J."/>
            <person name="Williams K.H."/>
            <person name="Banfield J.F."/>
        </authorList>
    </citation>
    <scope>NUCLEOTIDE SEQUENCE [LARGE SCALE GENOMIC DNA]</scope>
</reference>